<dbReference type="PROSITE" id="PS00323">
    <property type="entry name" value="RIBOSOMAL_S19"/>
    <property type="match status" value="1"/>
</dbReference>
<dbReference type="GO" id="GO:0003735">
    <property type="term" value="F:structural constituent of ribosome"/>
    <property type="evidence" value="ECO:0007669"/>
    <property type="project" value="UniProtKB-UniRule"/>
</dbReference>
<dbReference type="Pfam" id="PF00203">
    <property type="entry name" value="Ribosomal_S19"/>
    <property type="match status" value="1"/>
</dbReference>
<evidence type="ECO:0000256" key="4">
    <source>
        <dbReference type="ARBA" id="ARBA00023274"/>
    </source>
</evidence>
<dbReference type="AlphaFoldDB" id="A0A3R9PYB4"/>
<keyword evidence="9" id="KW-1185">Reference proteome</keyword>
<evidence type="ECO:0000256" key="7">
    <source>
        <dbReference type="RuleBase" id="RU003485"/>
    </source>
</evidence>
<dbReference type="InterPro" id="IPR023575">
    <property type="entry name" value="Ribosomal_uS19_SF"/>
</dbReference>
<dbReference type="EMBL" id="RCOS01000062">
    <property type="protein sequence ID" value="RSN76264.1"/>
    <property type="molecule type" value="Genomic_DNA"/>
</dbReference>
<evidence type="ECO:0000256" key="5">
    <source>
        <dbReference type="ARBA" id="ARBA00035163"/>
    </source>
</evidence>
<dbReference type="PRINTS" id="PR00975">
    <property type="entry name" value="RIBOSOMALS19"/>
</dbReference>
<dbReference type="GO" id="GO:0006412">
    <property type="term" value="P:translation"/>
    <property type="evidence" value="ECO:0007669"/>
    <property type="project" value="UniProtKB-UniRule"/>
</dbReference>
<reference evidence="8 9" key="1">
    <citation type="submission" date="2018-10" db="EMBL/GenBank/DDBJ databases">
        <title>Co-occurring genomic capacity for anaerobic methane metabolism and dissimilatory sulfite reduction discovered in the Korarchaeota.</title>
        <authorList>
            <person name="Mckay L.J."/>
            <person name="Dlakic M."/>
            <person name="Fields M.W."/>
            <person name="Delmont T.O."/>
            <person name="Eren A.M."/>
            <person name="Jay Z.J."/>
            <person name="Klingelsmith K.B."/>
            <person name="Rusch D.B."/>
            <person name="Inskeep W.P."/>
        </authorList>
    </citation>
    <scope>NUCLEOTIDE SEQUENCE [LARGE SCALE GENOMIC DNA]</scope>
    <source>
        <strain evidence="8 9">MDKW</strain>
    </source>
</reference>
<keyword evidence="6" id="KW-0694">RNA-binding</keyword>
<gene>
    <name evidence="6" type="primary">rps19p</name>
    <name evidence="8" type="ORF">D6D85_04760</name>
</gene>
<dbReference type="GO" id="GO:0022627">
    <property type="term" value="C:cytosolic small ribosomal subunit"/>
    <property type="evidence" value="ECO:0007669"/>
    <property type="project" value="UniProtKB-UniRule"/>
</dbReference>
<dbReference type="OrthoDB" id="30559at2157"/>
<dbReference type="PANTHER" id="PTHR11880:SF2">
    <property type="entry name" value="SMALL RIBOSOMAL SUBUNIT PROTEIN US19"/>
    <property type="match status" value="1"/>
</dbReference>
<keyword evidence="6" id="KW-0699">rRNA-binding</keyword>
<keyword evidence="4 6" id="KW-0687">Ribonucleoprotein</keyword>
<name>A0A3R9PYB4_9CREN</name>
<dbReference type="HAMAP" id="MF_00531">
    <property type="entry name" value="Ribosomal_uS19"/>
    <property type="match status" value="1"/>
</dbReference>
<accession>A0A3R9PYB4</accession>
<dbReference type="Gene3D" id="3.30.860.10">
    <property type="entry name" value="30s Ribosomal Protein S19, Chain A"/>
    <property type="match status" value="1"/>
</dbReference>
<sequence>MSKEFTLRGYTLDQLQKMSIYDLAPLLNARARRTLKRGLSPENKKLLEKIEKYKKLGINKVIRTHRRDMIVLPSMVGMKIAVHNGKEFVEVEITPEMIGHYLGEFAMTNRIVKHSKPGKGATRSSKFLPLK</sequence>
<dbReference type="GO" id="GO:0019843">
    <property type="term" value="F:rRNA binding"/>
    <property type="evidence" value="ECO:0007669"/>
    <property type="project" value="UniProtKB-UniRule"/>
</dbReference>
<dbReference type="PIRSF" id="PIRSF002144">
    <property type="entry name" value="Ribosomal_S19"/>
    <property type="match status" value="1"/>
</dbReference>
<dbReference type="InterPro" id="IPR002222">
    <property type="entry name" value="Ribosomal_uS19"/>
</dbReference>
<comment type="similarity">
    <text evidence="2 6 7">Belongs to the universal ribosomal protein uS19 family.</text>
</comment>
<comment type="function">
    <text evidence="1 6">Protein S19 forms a complex with S13 that binds strongly to the 16S ribosomal RNA.</text>
</comment>
<evidence type="ECO:0000313" key="9">
    <source>
        <dbReference type="Proteomes" id="UP000277582"/>
    </source>
</evidence>
<proteinExistence type="inferred from homology"/>
<dbReference type="GO" id="GO:0000028">
    <property type="term" value="P:ribosomal small subunit assembly"/>
    <property type="evidence" value="ECO:0007669"/>
    <property type="project" value="TreeGrafter"/>
</dbReference>
<dbReference type="NCBIfam" id="NF003121">
    <property type="entry name" value="PRK04038.1"/>
    <property type="match status" value="1"/>
</dbReference>
<organism evidence="8 9">
    <name type="scientific">Candidatus Methanodesulfokora washburnensis</name>
    <dbReference type="NCBI Taxonomy" id="2478471"/>
    <lineage>
        <taxon>Archaea</taxon>
        <taxon>Thermoproteota</taxon>
        <taxon>Candidatus Korarchaeia</taxon>
        <taxon>Candidatus Korarchaeia incertae sedis</taxon>
        <taxon>Candidatus Methanodesulfokora</taxon>
    </lineage>
</organism>
<dbReference type="FunFam" id="3.30.860.10:FF:000002">
    <property type="entry name" value="40S ribosomal protein S15"/>
    <property type="match status" value="1"/>
</dbReference>
<dbReference type="NCBIfam" id="TIGR01025">
    <property type="entry name" value="uS19_arch"/>
    <property type="match status" value="1"/>
</dbReference>
<dbReference type="RefSeq" id="WP_125670887.1">
    <property type="nucleotide sequence ID" value="NZ_RCOS01000062.1"/>
</dbReference>
<dbReference type="InterPro" id="IPR020934">
    <property type="entry name" value="Ribosomal_uS19_CS"/>
</dbReference>
<keyword evidence="3 6" id="KW-0689">Ribosomal protein</keyword>
<evidence type="ECO:0000256" key="6">
    <source>
        <dbReference type="HAMAP-Rule" id="MF_00531"/>
    </source>
</evidence>
<evidence type="ECO:0000313" key="8">
    <source>
        <dbReference type="EMBL" id="RSN76264.1"/>
    </source>
</evidence>
<dbReference type="SUPFAM" id="SSF54570">
    <property type="entry name" value="Ribosomal protein S19"/>
    <property type="match status" value="1"/>
</dbReference>
<evidence type="ECO:0000256" key="3">
    <source>
        <dbReference type="ARBA" id="ARBA00022980"/>
    </source>
</evidence>
<protein>
    <recommendedName>
        <fullName evidence="5 6">Small ribosomal subunit protein uS19</fullName>
    </recommendedName>
</protein>
<dbReference type="Proteomes" id="UP000277582">
    <property type="component" value="Unassembled WGS sequence"/>
</dbReference>
<evidence type="ECO:0000256" key="1">
    <source>
        <dbReference type="ARBA" id="ARBA00003239"/>
    </source>
</evidence>
<dbReference type="InterPro" id="IPR005713">
    <property type="entry name" value="Ribosomal_uS19_euk/arc"/>
</dbReference>
<comment type="caution">
    <text evidence="8">The sequence shown here is derived from an EMBL/GenBank/DDBJ whole genome shotgun (WGS) entry which is preliminary data.</text>
</comment>
<dbReference type="PANTHER" id="PTHR11880">
    <property type="entry name" value="RIBOSOMAL PROTEIN S19P FAMILY MEMBER"/>
    <property type="match status" value="1"/>
</dbReference>
<evidence type="ECO:0000256" key="2">
    <source>
        <dbReference type="ARBA" id="ARBA00007345"/>
    </source>
</evidence>